<evidence type="ECO:0000256" key="2">
    <source>
        <dbReference type="ARBA" id="ARBA00022448"/>
    </source>
</evidence>
<keyword evidence="2 8" id="KW-0813">Transport</keyword>
<evidence type="ECO:0000313" key="10">
    <source>
        <dbReference type="Proteomes" id="UP000706039"/>
    </source>
</evidence>
<dbReference type="EMBL" id="JAINVV010000003">
    <property type="protein sequence ID" value="MBY8821495.1"/>
    <property type="molecule type" value="Genomic_DNA"/>
</dbReference>
<accession>A0ABS7PJM5</accession>
<comment type="function">
    <text evidence="8">F(1)F(0) ATP synthase produces ATP from ADP in the presence of a proton or sodium gradient. F-type ATPases consist of two structural domains, F(1) containing the extramembraneous catalytic core and F(0) containing the membrane proton channel, linked together by a central stalk and a peripheral stalk. During catalysis, ATP synthesis in the catalytic domain of F(1) is coupled via a rotary mechanism of the central stalk subunits to proton translocation.</text>
</comment>
<evidence type="ECO:0000256" key="6">
    <source>
        <dbReference type="ARBA" id="ARBA00023196"/>
    </source>
</evidence>
<comment type="similarity">
    <text evidence="8">Belongs to the ATPase delta chain family.</text>
</comment>
<evidence type="ECO:0000313" key="9">
    <source>
        <dbReference type="EMBL" id="MBY8821495.1"/>
    </source>
</evidence>
<dbReference type="NCBIfam" id="TIGR01145">
    <property type="entry name" value="ATP_synt_delta"/>
    <property type="match status" value="1"/>
</dbReference>
<evidence type="ECO:0000256" key="3">
    <source>
        <dbReference type="ARBA" id="ARBA00022781"/>
    </source>
</evidence>
<evidence type="ECO:0000256" key="5">
    <source>
        <dbReference type="ARBA" id="ARBA00023136"/>
    </source>
</evidence>
<keyword evidence="10" id="KW-1185">Reference proteome</keyword>
<proteinExistence type="inferred from homology"/>
<evidence type="ECO:0000256" key="4">
    <source>
        <dbReference type="ARBA" id="ARBA00023065"/>
    </source>
</evidence>
<reference evidence="9 10" key="1">
    <citation type="submission" date="2021-08" db="EMBL/GenBank/DDBJ databases">
        <authorList>
            <person name="Tuo L."/>
        </authorList>
    </citation>
    <scope>NUCLEOTIDE SEQUENCE [LARGE SCALE GENOMIC DNA]</scope>
    <source>
        <strain evidence="9 10">JCM 31229</strain>
    </source>
</reference>
<keyword evidence="7 8" id="KW-0066">ATP synthesis</keyword>
<keyword evidence="4 8" id="KW-0406">Ion transport</keyword>
<dbReference type="PANTHER" id="PTHR11910">
    <property type="entry name" value="ATP SYNTHASE DELTA CHAIN"/>
    <property type="match status" value="1"/>
</dbReference>
<evidence type="ECO:0000256" key="8">
    <source>
        <dbReference type="HAMAP-Rule" id="MF_01416"/>
    </source>
</evidence>
<dbReference type="InterPro" id="IPR020781">
    <property type="entry name" value="ATPase_OSCP/d_CS"/>
</dbReference>
<dbReference type="NCBIfam" id="NF004406">
    <property type="entry name" value="PRK05758.3-2"/>
    <property type="match status" value="1"/>
</dbReference>
<dbReference type="PROSITE" id="PS00389">
    <property type="entry name" value="ATPASE_DELTA"/>
    <property type="match status" value="1"/>
</dbReference>
<name>A0ABS7PJM5_9SPHN</name>
<dbReference type="NCBIfam" id="NF004402">
    <property type="entry name" value="PRK05758.2-2"/>
    <property type="match status" value="1"/>
</dbReference>
<dbReference type="InterPro" id="IPR000711">
    <property type="entry name" value="ATPase_OSCP/dsu"/>
</dbReference>
<sequence length="184" mass="19175">METSGGIQASLAGRYATALFDLARESNKIETVEKSLGAVKAALAESGDFKALTASPLLSRDDAGRGIAAVAKAMKLDPVTANFLGVLAENRRLAQVGDIIRAFAQLAAAHRGETTAQVTSAHPLTSAQVKELQSQLKARVGRNVSVDLTVDPAILGGLVVKIGSQMIDSSIRTRLNSLAHAMKG</sequence>
<dbReference type="HAMAP" id="MF_01416">
    <property type="entry name" value="ATP_synth_delta_bact"/>
    <property type="match status" value="1"/>
</dbReference>
<dbReference type="Gene3D" id="1.10.520.20">
    <property type="entry name" value="N-terminal domain of the delta subunit of the F1F0-ATP synthase"/>
    <property type="match status" value="1"/>
</dbReference>
<evidence type="ECO:0000256" key="1">
    <source>
        <dbReference type="ARBA" id="ARBA00004370"/>
    </source>
</evidence>
<keyword evidence="8" id="KW-1003">Cell membrane</keyword>
<organism evidence="9 10">
    <name type="scientific">Sphingomonas colocasiae</name>
    <dbReference type="NCBI Taxonomy" id="1848973"/>
    <lineage>
        <taxon>Bacteria</taxon>
        <taxon>Pseudomonadati</taxon>
        <taxon>Pseudomonadota</taxon>
        <taxon>Alphaproteobacteria</taxon>
        <taxon>Sphingomonadales</taxon>
        <taxon>Sphingomonadaceae</taxon>
        <taxon>Sphingomonas</taxon>
    </lineage>
</organism>
<comment type="function">
    <text evidence="8">This protein is part of the stalk that links CF(0) to CF(1). It either transmits conformational changes from CF(0) to CF(1) or is implicated in proton conduction.</text>
</comment>
<comment type="caution">
    <text evidence="9">The sequence shown here is derived from an EMBL/GenBank/DDBJ whole genome shotgun (WGS) entry which is preliminary data.</text>
</comment>
<dbReference type="Proteomes" id="UP000706039">
    <property type="component" value="Unassembled WGS sequence"/>
</dbReference>
<dbReference type="SUPFAM" id="SSF47928">
    <property type="entry name" value="N-terminal domain of the delta subunit of the F1F0-ATP synthase"/>
    <property type="match status" value="1"/>
</dbReference>
<dbReference type="PRINTS" id="PR00125">
    <property type="entry name" value="ATPASEDELTA"/>
</dbReference>
<dbReference type="InterPro" id="IPR026015">
    <property type="entry name" value="ATP_synth_OSCP/delta_N_sf"/>
</dbReference>
<protein>
    <recommendedName>
        <fullName evidence="8">ATP synthase subunit delta</fullName>
    </recommendedName>
    <alternativeName>
        <fullName evidence="8">ATP synthase F(1) sector subunit delta</fullName>
    </alternativeName>
    <alternativeName>
        <fullName evidence="8">F-type ATPase subunit delta</fullName>
        <shortName evidence="8">F-ATPase subunit delta</shortName>
    </alternativeName>
</protein>
<keyword evidence="5 8" id="KW-0472">Membrane</keyword>
<dbReference type="Pfam" id="PF00213">
    <property type="entry name" value="OSCP"/>
    <property type="match status" value="1"/>
</dbReference>
<keyword evidence="3 8" id="KW-0375">Hydrogen ion transport</keyword>
<dbReference type="RefSeq" id="WP_222989012.1">
    <property type="nucleotide sequence ID" value="NZ_JAINVV010000003.1"/>
</dbReference>
<keyword evidence="6 8" id="KW-0139">CF(1)</keyword>
<evidence type="ECO:0000256" key="7">
    <source>
        <dbReference type="ARBA" id="ARBA00023310"/>
    </source>
</evidence>
<gene>
    <name evidence="8" type="primary">atpH</name>
    <name evidence="9" type="ORF">K7G82_04280</name>
</gene>
<comment type="subcellular location">
    <subcellularLocation>
        <location evidence="8">Cell membrane</location>
        <topology evidence="8">Peripheral membrane protein</topology>
    </subcellularLocation>
    <subcellularLocation>
        <location evidence="1">Membrane</location>
    </subcellularLocation>
</comment>